<reference evidence="1" key="1">
    <citation type="submission" date="2014-09" db="EMBL/GenBank/DDBJ databases">
        <authorList>
            <person name="Magalhaes I.L.F."/>
            <person name="Oliveira U."/>
            <person name="Santos F.R."/>
            <person name="Vidigal T.H.D.A."/>
            <person name="Brescovit A.D."/>
            <person name="Santos A.J."/>
        </authorList>
    </citation>
    <scope>NUCLEOTIDE SEQUENCE</scope>
    <source>
        <tissue evidence="1">Shoot tissue taken approximately 20 cm above the soil surface</tissue>
    </source>
</reference>
<dbReference type="PROSITE" id="PS51257">
    <property type="entry name" value="PROKAR_LIPOPROTEIN"/>
    <property type="match status" value="1"/>
</dbReference>
<proteinExistence type="predicted"/>
<dbReference type="AlphaFoldDB" id="A0A0A8ZSN1"/>
<reference evidence="1" key="2">
    <citation type="journal article" date="2015" name="Data Brief">
        <title>Shoot transcriptome of the giant reed, Arundo donax.</title>
        <authorList>
            <person name="Barrero R.A."/>
            <person name="Guerrero F.D."/>
            <person name="Moolhuijzen P."/>
            <person name="Goolsby J.A."/>
            <person name="Tidwell J."/>
            <person name="Bellgard S.E."/>
            <person name="Bellgard M.I."/>
        </authorList>
    </citation>
    <scope>NUCLEOTIDE SEQUENCE</scope>
    <source>
        <tissue evidence="1">Shoot tissue taken approximately 20 cm above the soil surface</tissue>
    </source>
</reference>
<evidence type="ECO:0000313" key="1">
    <source>
        <dbReference type="EMBL" id="JAD39775.1"/>
    </source>
</evidence>
<dbReference type="EMBL" id="GBRH01258120">
    <property type="protein sequence ID" value="JAD39775.1"/>
    <property type="molecule type" value="Transcribed_RNA"/>
</dbReference>
<protein>
    <submittedName>
        <fullName evidence="1">Uncharacterized protein</fullName>
    </submittedName>
</protein>
<name>A0A0A8ZSN1_ARUDO</name>
<sequence length="69" mass="8031">MRKMWFFSSARKPKILLSQWTSSSCLVNHLGSRVICKRATCCQLDVVSRSLESYSNYWLVRFQISLAVI</sequence>
<organism evidence="1">
    <name type="scientific">Arundo donax</name>
    <name type="common">Giant reed</name>
    <name type="synonym">Donax arundinaceus</name>
    <dbReference type="NCBI Taxonomy" id="35708"/>
    <lineage>
        <taxon>Eukaryota</taxon>
        <taxon>Viridiplantae</taxon>
        <taxon>Streptophyta</taxon>
        <taxon>Embryophyta</taxon>
        <taxon>Tracheophyta</taxon>
        <taxon>Spermatophyta</taxon>
        <taxon>Magnoliopsida</taxon>
        <taxon>Liliopsida</taxon>
        <taxon>Poales</taxon>
        <taxon>Poaceae</taxon>
        <taxon>PACMAD clade</taxon>
        <taxon>Arundinoideae</taxon>
        <taxon>Arundineae</taxon>
        <taxon>Arundo</taxon>
    </lineage>
</organism>
<accession>A0A0A8ZSN1</accession>